<keyword evidence="2 4" id="KW-0479">Metal-binding</keyword>
<keyword evidence="3 4" id="KW-0408">Iron</keyword>
<dbReference type="InterPro" id="IPR051459">
    <property type="entry name" value="Cytochrome_c-type_DH"/>
</dbReference>
<comment type="caution">
    <text evidence="7">The sequence shown here is derived from an EMBL/GenBank/DDBJ whole genome shotgun (WGS) entry which is preliminary data.</text>
</comment>
<name>A0A563UJ49_9SPHI</name>
<gene>
    <name evidence="7" type="ORF">FPZ43_02355</name>
</gene>
<dbReference type="InterPro" id="IPR009056">
    <property type="entry name" value="Cyt_c-like_dom"/>
</dbReference>
<evidence type="ECO:0000256" key="2">
    <source>
        <dbReference type="ARBA" id="ARBA00022723"/>
    </source>
</evidence>
<organism evidence="7 8">
    <name type="scientific">Mucilaginibacter pallidiroseus</name>
    <dbReference type="NCBI Taxonomy" id="2599295"/>
    <lineage>
        <taxon>Bacteria</taxon>
        <taxon>Pseudomonadati</taxon>
        <taxon>Bacteroidota</taxon>
        <taxon>Sphingobacteriia</taxon>
        <taxon>Sphingobacteriales</taxon>
        <taxon>Sphingobacteriaceae</taxon>
        <taxon>Mucilaginibacter</taxon>
    </lineage>
</organism>
<proteinExistence type="predicted"/>
<protein>
    <submittedName>
        <fullName evidence="7">Cytochrome c</fullName>
    </submittedName>
</protein>
<feature type="domain" description="Cytochrome c" evidence="6">
    <location>
        <begin position="29"/>
        <end position="118"/>
    </location>
</feature>
<dbReference type="EMBL" id="VOEJ01000001">
    <property type="protein sequence ID" value="TWR31339.1"/>
    <property type="molecule type" value="Genomic_DNA"/>
</dbReference>
<dbReference type="GO" id="GO:0009055">
    <property type="term" value="F:electron transfer activity"/>
    <property type="evidence" value="ECO:0007669"/>
    <property type="project" value="InterPro"/>
</dbReference>
<dbReference type="RefSeq" id="WP_146380237.1">
    <property type="nucleotide sequence ID" value="NZ_VOEJ01000001.1"/>
</dbReference>
<evidence type="ECO:0000256" key="4">
    <source>
        <dbReference type="PROSITE-ProRule" id="PRU00433"/>
    </source>
</evidence>
<evidence type="ECO:0000313" key="8">
    <source>
        <dbReference type="Proteomes" id="UP000320042"/>
    </source>
</evidence>
<evidence type="ECO:0000256" key="5">
    <source>
        <dbReference type="SAM" id="SignalP"/>
    </source>
</evidence>
<dbReference type="OrthoDB" id="9811395at2"/>
<accession>A0A563UJ49</accession>
<dbReference type="Proteomes" id="UP000320042">
    <property type="component" value="Unassembled WGS sequence"/>
</dbReference>
<feature type="chain" id="PRO_5021730005" evidence="5">
    <location>
        <begin position="18"/>
        <end position="138"/>
    </location>
</feature>
<dbReference type="PROSITE" id="PS51007">
    <property type="entry name" value="CYTC"/>
    <property type="match status" value="1"/>
</dbReference>
<keyword evidence="1 4" id="KW-0349">Heme</keyword>
<dbReference type="PANTHER" id="PTHR35008:SF4">
    <property type="entry name" value="BLL4482 PROTEIN"/>
    <property type="match status" value="1"/>
</dbReference>
<dbReference type="Pfam" id="PF00034">
    <property type="entry name" value="Cytochrom_C"/>
    <property type="match status" value="1"/>
</dbReference>
<dbReference type="SUPFAM" id="SSF46626">
    <property type="entry name" value="Cytochrome c"/>
    <property type="match status" value="1"/>
</dbReference>
<sequence>MKFKVIALLVAFISLIAACKSDEQQEFMRYYNGGNLLYKQHCQNCHGAQGQGLSQLIPPLTDSVYLKTNREKLSCLVNYGIEENVVVINKKAYQGSMPATDLPPVDIAKVLTYINNSFGNKLGLINVETVEKHLAACK</sequence>
<evidence type="ECO:0000256" key="1">
    <source>
        <dbReference type="ARBA" id="ARBA00022617"/>
    </source>
</evidence>
<reference evidence="7 8" key="1">
    <citation type="submission" date="2019-07" db="EMBL/GenBank/DDBJ databases">
        <authorList>
            <person name="Kim J."/>
        </authorList>
    </citation>
    <scope>NUCLEOTIDE SEQUENCE [LARGE SCALE GENOMIC DNA]</scope>
    <source>
        <strain evidence="8">dk17</strain>
    </source>
</reference>
<feature type="signal peptide" evidence="5">
    <location>
        <begin position="1"/>
        <end position="17"/>
    </location>
</feature>
<dbReference type="GO" id="GO:0020037">
    <property type="term" value="F:heme binding"/>
    <property type="evidence" value="ECO:0007669"/>
    <property type="project" value="InterPro"/>
</dbReference>
<keyword evidence="5" id="KW-0732">Signal</keyword>
<evidence type="ECO:0000313" key="7">
    <source>
        <dbReference type="EMBL" id="TWR31339.1"/>
    </source>
</evidence>
<dbReference type="PROSITE" id="PS51257">
    <property type="entry name" value="PROKAR_LIPOPROTEIN"/>
    <property type="match status" value="1"/>
</dbReference>
<dbReference type="InterPro" id="IPR036909">
    <property type="entry name" value="Cyt_c-like_dom_sf"/>
</dbReference>
<keyword evidence="8" id="KW-1185">Reference proteome</keyword>
<dbReference type="AlphaFoldDB" id="A0A563UJ49"/>
<dbReference type="Gene3D" id="1.10.760.10">
    <property type="entry name" value="Cytochrome c-like domain"/>
    <property type="match status" value="1"/>
</dbReference>
<dbReference type="PANTHER" id="PTHR35008">
    <property type="entry name" value="BLL4482 PROTEIN-RELATED"/>
    <property type="match status" value="1"/>
</dbReference>
<evidence type="ECO:0000259" key="6">
    <source>
        <dbReference type="PROSITE" id="PS51007"/>
    </source>
</evidence>
<evidence type="ECO:0000256" key="3">
    <source>
        <dbReference type="ARBA" id="ARBA00023004"/>
    </source>
</evidence>
<dbReference type="GO" id="GO:0046872">
    <property type="term" value="F:metal ion binding"/>
    <property type="evidence" value="ECO:0007669"/>
    <property type="project" value="UniProtKB-KW"/>
</dbReference>